<proteinExistence type="predicted"/>
<keyword evidence="4" id="KW-1185">Reference proteome</keyword>
<dbReference type="GO" id="GO:0005634">
    <property type="term" value="C:nucleus"/>
    <property type="evidence" value="ECO:0007669"/>
    <property type="project" value="UniProtKB-SubCell"/>
</dbReference>
<dbReference type="Pfam" id="PF02944">
    <property type="entry name" value="BESS"/>
    <property type="match status" value="1"/>
</dbReference>
<dbReference type="Proteomes" id="UP000261520">
    <property type="component" value="Unplaced"/>
</dbReference>
<protein>
    <recommendedName>
        <fullName evidence="2">BESS domain-containing protein</fullName>
    </recommendedName>
</protein>
<evidence type="ECO:0000259" key="2">
    <source>
        <dbReference type="PROSITE" id="PS51031"/>
    </source>
</evidence>
<name>A0A3B4BJG4_9GOBI</name>
<dbReference type="PANTHER" id="PTHR12243">
    <property type="entry name" value="MADF DOMAIN TRANSCRIPTION FACTOR"/>
    <property type="match status" value="1"/>
</dbReference>
<dbReference type="InterPro" id="IPR039353">
    <property type="entry name" value="TF_Adf1"/>
</dbReference>
<dbReference type="AlphaFoldDB" id="A0A3B4BJG4"/>
<dbReference type="InterPro" id="IPR004210">
    <property type="entry name" value="BESS_motif"/>
</dbReference>
<evidence type="ECO:0000256" key="1">
    <source>
        <dbReference type="PROSITE-ProRule" id="PRU00371"/>
    </source>
</evidence>
<sequence>MDDRLIVAVCQRPLIYNVTLADYKDRQKKDLSGKIFARLYRGKEKEKRSGSAAGSAKKWRFSGVLTFLDPFISPRPRKRTAKRRFLESPNPTFESELLTAIQDLPPLPPPPAASAQSDDEHFLLSLLPLLQKVSPHLKEYVKFQIHKLLYENSCVYINLDHSV</sequence>
<reference evidence="3" key="1">
    <citation type="submission" date="2025-08" db="UniProtKB">
        <authorList>
            <consortium name="Ensembl"/>
        </authorList>
    </citation>
    <scope>IDENTIFICATION</scope>
</reference>
<dbReference type="PROSITE" id="PS51031">
    <property type="entry name" value="BESS"/>
    <property type="match status" value="1"/>
</dbReference>
<dbReference type="GO" id="GO:0006357">
    <property type="term" value="P:regulation of transcription by RNA polymerase II"/>
    <property type="evidence" value="ECO:0007669"/>
    <property type="project" value="TreeGrafter"/>
</dbReference>
<dbReference type="GO" id="GO:0005667">
    <property type="term" value="C:transcription regulator complex"/>
    <property type="evidence" value="ECO:0007669"/>
    <property type="project" value="TreeGrafter"/>
</dbReference>
<keyword evidence="1" id="KW-0539">Nucleus</keyword>
<evidence type="ECO:0000313" key="4">
    <source>
        <dbReference type="Proteomes" id="UP000261520"/>
    </source>
</evidence>
<evidence type="ECO:0000313" key="3">
    <source>
        <dbReference type="Ensembl" id="ENSPMGP00000028926.1"/>
    </source>
</evidence>
<feature type="domain" description="BESS" evidence="2">
    <location>
        <begin position="116"/>
        <end position="155"/>
    </location>
</feature>
<organism evidence="3 4">
    <name type="scientific">Periophthalmus magnuspinnatus</name>
    <dbReference type="NCBI Taxonomy" id="409849"/>
    <lineage>
        <taxon>Eukaryota</taxon>
        <taxon>Metazoa</taxon>
        <taxon>Chordata</taxon>
        <taxon>Craniata</taxon>
        <taxon>Vertebrata</taxon>
        <taxon>Euteleostomi</taxon>
        <taxon>Actinopterygii</taxon>
        <taxon>Neopterygii</taxon>
        <taxon>Teleostei</taxon>
        <taxon>Neoteleostei</taxon>
        <taxon>Acanthomorphata</taxon>
        <taxon>Gobiaria</taxon>
        <taxon>Gobiiformes</taxon>
        <taxon>Gobioidei</taxon>
        <taxon>Gobiidae</taxon>
        <taxon>Oxudercinae</taxon>
        <taxon>Periophthalmus</taxon>
    </lineage>
</organism>
<dbReference type="Ensembl" id="ENSPMGT00000030794.1">
    <property type="protein sequence ID" value="ENSPMGP00000028926.1"/>
    <property type="gene ID" value="ENSPMGG00000023287.1"/>
</dbReference>
<dbReference type="PANTHER" id="PTHR12243:SF67">
    <property type="entry name" value="COREPRESSOR OF PANGOLIN, ISOFORM A-RELATED"/>
    <property type="match status" value="1"/>
</dbReference>
<comment type="subcellular location">
    <subcellularLocation>
        <location evidence="1">Nucleus</location>
    </subcellularLocation>
</comment>
<dbReference type="GO" id="GO:0003677">
    <property type="term" value="F:DNA binding"/>
    <property type="evidence" value="ECO:0007669"/>
    <property type="project" value="InterPro"/>
</dbReference>
<dbReference type="STRING" id="409849.ENSPMGP00000028926"/>
<reference evidence="3" key="2">
    <citation type="submission" date="2025-09" db="UniProtKB">
        <authorList>
            <consortium name="Ensembl"/>
        </authorList>
    </citation>
    <scope>IDENTIFICATION</scope>
</reference>
<accession>A0A3B4BJG4</accession>